<evidence type="ECO:0000256" key="1">
    <source>
        <dbReference type="SAM" id="SignalP"/>
    </source>
</evidence>
<reference evidence="3" key="1">
    <citation type="submission" date="2017-11" db="EMBL/GenBank/DDBJ databases">
        <authorList>
            <person name="Duchaud E."/>
        </authorList>
    </citation>
    <scope>NUCLEOTIDE SEQUENCE [LARGE SCALE GENOMIC DNA]</scope>
    <source>
        <strain evidence="3">Tenacibaculum sp. TNO020</strain>
    </source>
</reference>
<accession>A0A2H1YJK1</accession>
<dbReference type="Proteomes" id="UP000234211">
    <property type="component" value="Unassembled WGS sequence"/>
</dbReference>
<feature type="signal peptide" evidence="1">
    <location>
        <begin position="1"/>
        <end position="23"/>
    </location>
</feature>
<protein>
    <recommendedName>
        <fullName evidence="4">Secreted protein</fullName>
    </recommendedName>
</protein>
<keyword evidence="1" id="KW-0732">Signal</keyword>
<name>A0A2H1YJK1_9FLAO</name>
<organism evidence="2 3">
    <name type="scientific">Tenacibaculum piscium</name>
    <dbReference type="NCBI Taxonomy" id="1458515"/>
    <lineage>
        <taxon>Bacteria</taxon>
        <taxon>Pseudomonadati</taxon>
        <taxon>Bacteroidota</taxon>
        <taxon>Flavobacteriia</taxon>
        <taxon>Flavobacteriales</taxon>
        <taxon>Flavobacteriaceae</taxon>
        <taxon>Tenacibaculum</taxon>
    </lineage>
</organism>
<gene>
    <name evidence="2" type="ORF">TNO020_50084</name>
</gene>
<proteinExistence type="predicted"/>
<sequence>MKTIVMKNFILFILLLTFQLNFAQTTAVCISDEESLYEDLNEISVKKCEIEEAKSSKKVSQKAPFKAIKATHNKHYQKRRTRKNNFIEINSFSKSIHLSDVKNKVTSVKSNITDIALSLKTIENNSFFCPSR</sequence>
<evidence type="ECO:0000313" key="2">
    <source>
        <dbReference type="EMBL" id="SOS75682.1"/>
    </source>
</evidence>
<evidence type="ECO:0008006" key="4">
    <source>
        <dbReference type="Google" id="ProtNLM"/>
    </source>
</evidence>
<dbReference type="AlphaFoldDB" id="A0A2H1YJK1"/>
<feature type="chain" id="PRO_5013742709" description="Secreted protein" evidence="1">
    <location>
        <begin position="24"/>
        <end position="132"/>
    </location>
</feature>
<keyword evidence="3" id="KW-1185">Reference proteome</keyword>
<evidence type="ECO:0000313" key="3">
    <source>
        <dbReference type="Proteomes" id="UP000234211"/>
    </source>
</evidence>
<dbReference type="EMBL" id="OENF01000040">
    <property type="protein sequence ID" value="SOS75682.1"/>
    <property type="molecule type" value="Genomic_DNA"/>
</dbReference>